<feature type="domain" description="Beta-lactamase-related" evidence="1">
    <location>
        <begin position="27"/>
        <end position="396"/>
    </location>
</feature>
<dbReference type="InterPro" id="IPR050789">
    <property type="entry name" value="Diverse_Enzym_Activities"/>
</dbReference>
<dbReference type="SUPFAM" id="SSF56601">
    <property type="entry name" value="beta-lactamase/transpeptidase-like"/>
    <property type="match status" value="1"/>
</dbReference>
<keyword evidence="4" id="KW-1185">Reference proteome</keyword>
<dbReference type="InterPro" id="IPR001466">
    <property type="entry name" value="Beta-lactam-related"/>
</dbReference>
<organism evidence="2 4">
    <name type="scientific">Dactylonectria estremocensis</name>
    <dbReference type="NCBI Taxonomy" id="1079267"/>
    <lineage>
        <taxon>Eukaryota</taxon>
        <taxon>Fungi</taxon>
        <taxon>Dikarya</taxon>
        <taxon>Ascomycota</taxon>
        <taxon>Pezizomycotina</taxon>
        <taxon>Sordariomycetes</taxon>
        <taxon>Hypocreomycetidae</taxon>
        <taxon>Hypocreales</taxon>
        <taxon>Nectriaceae</taxon>
        <taxon>Dactylonectria</taxon>
    </lineage>
</organism>
<protein>
    <submittedName>
        <fullName evidence="2">Beta-lactamase family protein</fullName>
    </submittedName>
</protein>
<comment type="caution">
    <text evidence="2">The sequence shown here is derived from an EMBL/GenBank/DDBJ whole genome shotgun (WGS) entry which is preliminary data.</text>
</comment>
<name>A0A9P9I5R3_9HYPO</name>
<dbReference type="PANTHER" id="PTHR43283:SF3">
    <property type="entry name" value="BETA-LACTAMASE FAMILY PROTEIN (AFU_ORTHOLOGUE AFUA_5G07500)"/>
    <property type="match status" value="1"/>
</dbReference>
<evidence type="ECO:0000313" key="4">
    <source>
        <dbReference type="Proteomes" id="UP000717696"/>
    </source>
</evidence>
<reference evidence="2" key="1">
    <citation type="journal article" date="2021" name="Nat. Commun.">
        <title>Genetic determinants of endophytism in the Arabidopsis root mycobiome.</title>
        <authorList>
            <person name="Mesny F."/>
            <person name="Miyauchi S."/>
            <person name="Thiergart T."/>
            <person name="Pickel B."/>
            <person name="Atanasova L."/>
            <person name="Karlsson M."/>
            <person name="Huettel B."/>
            <person name="Barry K.W."/>
            <person name="Haridas S."/>
            <person name="Chen C."/>
            <person name="Bauer D."/>
            <person name="Andreopoulos W."/>
            <person name="Pangilinan J."/>
            <person name="LaButti K."/>
            <person name="Riley R."/>
            <person name="Lipzen A."/>
            <person name="Clum A."/>
            <person name="Drula E."/>
            <person name="Henrissat B."/>
            <person name="Kohler A."/>
            <person name="Grigoriev I.V."/>
            <person name="Martin F.M."/>
            <person name="Hacquard S."/>
        </authorList>
    </citation>
    <scope>NUCLEOTIDE SEQUENCE</scope>
    <source>
        <strain evidence="2">MPI-CAGE-AT-0021</strain>
    </source>
</reference>
<dbReference type="EMBL" id="JAGMUU010000051">
    <property type="protein sequence ID" value="KAH7112328.1"/>
    <property type="molecule type" value="Genomic_DNA"/>
</dbReference>
<dbReference type="Pfam" id="PF00144">
    <property type="entry name" value="Beta-lactamase"/>
    <property type="match status" value="1"/>
</dbReference>
<sequence length="416" mass="46777">MSKMISDQDSRALEGILDEYTSGERKKIAGLVYGAVRNDGDIFFKHASGTTGISSSVKISQDTVFWVASFTKIATSISCMQLVEQGRLGLDDADQLETVAPELRDIKVLERTATGDFRVVEKKNRITLRMLLNHTAGFGYAFEDENLAEYGRPIGLDDFSGERDDTINRPLVNQPGEKFQYGTSMDWVGIVIERITNLSLEDYFQKNIFKLLDMSVSFYPPMQAKKNMAYMHERLPSGLLKHTDHLYRRPLTWKQTGQEKDMFCAGGHGCFGKPVEFLKLIGLLLNDGTDAKTGVQLLRPDTVQEMFKDQIPDKPRFSNKCVPVAKPWLANPTPLEPMPDDHTEGWGLSFSISHFPEKSGRAAGSASWEGLANLFWFADRTNNVGAVIATQILPYGDRHVVECAERLETEIYKMIR</sequence>
<gene>
    <name evidence="2" type="ORF">B0J13DRAFT_614580</name>
    <name evidence="3" type="ORF">B0J13DRAFT_681958</name>
</gene>
<proteinExistence type="predicted"/>
<dbReference type="AlphaFoldDB" id="A0A9P9I5R3"/>
<dbReference type="Proteomes" id="UP000717696">
    <property type="component" value="Unassembled WGS sequence"/>
</dbReference>
<evidence type="ECO:0000313" key="3">
    <source>
        <dbReference type="EMBL" id="KAH7112328.1"/>
    </source>
</evidence>
<evidence type="ECO:0000259" key="1">
    <source>
        <dbReference type="Pfam" id="PF00144"/>
    </source>
</evidence>
<dbReference type="Gene3D" id="3.40.710.10">
    <property type="entry name" value="DD-peptidase/beta-lactamase superfamily"/>
    <property type="match status" value="1"/>
</dbReference>
<evidence type="ECO:0000313" key="2">
    <source>
        <dbReference type="EMBL" id="KAH7108798.1"/>
    </source>
</evidence>
<dbReference type="PANTHER" id="PTHR43283">
    <property type="entry name" value="BETA-LACTAMASE-RELATED"/>
    <property type="match status" value="1"/>
</dbReference>
<dbReference type="InterPro" id="IPR012338">
    <property type="entry name" value="Beta-lactam/transpept-like"/>
</dbReference>
<dbReference type="EMBL" id="JAGMUU010000086">
    <property type="protein sequence ID" value="KAH7108798.1"/>
    <property type="molecule type" value="Genomic_DNA"/>
</dbReference>
<dbReference type="OrthoDB" id="428260at2759"/>
<accession>A0A9P9I5R3</accession>